<evidence type="ECO:0000259" key="7">
    <source>
        <dbReference type="Pfam" id="PF02687"/>
    </source>
</evidence>
<organism evidence="9 10">
    <name type="scientific">Fulvivirga kasyanovii</name>
    <dbReference type="NCBI Taxonomy" id="396812"/>
    <lineage>
        <taxon>Bacteria</taxon>
        <taxon>Pseudomonadati</taxon>
        <taxon>Bacteroidota</taxon>
        <taxon>Cytophagia</taxon>
        <taxon>Cytophagales</taxon>
        <taxon>Fulvivirgaceae</taxon>
        <taxon>Fulvivirga</taxon>
    </lineage>
</organism>
<feature type="transmembrane region" description="Helical" evidence="6">
    <location>
        <begin position="416"/>
        <end position="442"/>
    </location>
</feature>
<dbReference type="InterPro" id="IPR047699">
    <property type="entry name" value="Permease_put_prefix"/>
</dbReference>
<evidence type="ECO:0000256" key="5">
    <source>
        <dbReference type="ARBA" id="ARBA00023136"/>
    </source>
</evidence>
<keyword evidence="4 6" id="KW-1133">Transmembrane helix</keyword>
<evidence type="ECO:0000313" key="9">
    <source>
        <dbReference type="EMBL" id="MTI27296.1"/>
    </source>
</evidence>
<comment type="caution">
    <text evidence="9">The sequence shown here is derived from an EMBL/GenBank/DDBJ whole genome shotgun (WGS) entry which is preliminary data.</text>
</comment>
<keyword evidence="2" id="KW-1003">Cell membrane</keyword>
<sequence>MNPSDILTPPHWPSRFLRWYCHPDYLEDIEGDLIERFETDLAIKGPKVARWNYTKDVFRLFRPGIIRPLSGNNQLNHYGMFKNYIKVGVRNILRQKAFSVINIAGLAIGIACCLLILLYVNDELSYDRYNKNFDRIYRILHTYRSAENPGSLPPPSPEDFQVWGSAPVGPALQADFPEIESYFRFTSPSQLLFQYGSKRFQEDNMVFADSTAFQIFSWNLISGNPKTALKEPNSIVLTLSTAMKYFGYDDPMGKTITIDQTETFVVTGVMGDVPSNTHFTFDGLISMTTFHNWRPEIFDSWGYVDFYTYFLLKENSRIESLEGKIPDFIEHNGPDWYKTDNTIAFEPLSSAYLHSKASRQPGTTGSYTNIYIFSFIAGFILLIACINFMNLSTARSMERAKEIGVRKAIGAQRHSLIVQFLLESIMLTMLAALLALILVAFVLPFTRELSGKALYFSDLLSWPFIALFTGSVIFVGLIAGSYPAWVLARFKSSQVLKGRLKSSSGGISLRKALVVFQFALSMSLIVGTAVVFSQLKHLHTLDMGFTKDQMLVIDFGWDSKVQEQIASIKTELGKHPKVSMVSTSRAVPGAFLPDAGTRIESASGEMTMHNPGIYEIDQDFIPTYEIELIAGRAFSDDFPSDTTQALLINEAAAKLYGYTNAEDVIGKKFTQWGREGTVVGVVKDFNYKSLHSKVEPLSIRYAPTGALRRFSLKVAPEGMVTTLADLEQLWSQLVPHRPFIYSFLDDSFNRQYDADIRFGQIFTVFSSLAILIACLGLFGLTTYTTALKTKEIGIRKVLGASLFSIVTLLSKDYIKLFLIAVLIGIPVSWFAMNSWLDNFAYKMEIGPGVFIVAASICLLIALSTISWQSVHSALRNPVDSLKDE</sequence>
<comment type="subcellular location">
    <subcellularLocation>
        <location evidence="1">Cell membrane</location>
        <topology evidence="1">Multi-pass membrane protein</topology>
    </subcellularLocation>
</comment>
<evidence type="ECO:0000256" key="1">
    <source>
        <dbReference type="ARBA" id="ARBA00004651"/>
    </source>
</evidence>
<evidence type="ECO:0000259" key="8">
    <source>
        <dbReference type="Pfam" id="PF12704"/>
    </source>
</evidence>
<evidence type="ECO:0000256" key="2">
    <source>
        <dbReference type="ARBA" id="ARBA00022475"/>
    </source>
</evidence>
<dbReference type="Pfam" id="PF02687">
    <property type="entry name" value="FtsX"/>
    <property type="match status" value="2"/>
</dbReference>
<dbReference type="NCBIfam" id="NF038404">
    <property type="entry name" value="perm_prefix_2"/>
    <property type="match status" value="1"/>
</dbReference>
<feature type="transmembrane region" description="Helical" evidence="6">
    <location>
        <begin position="509"/>
        <end position="532"/>
    </location>
</feature>
<dbReference type="Proteomes" id="UP000798808">
    <property type="component" value="Unassembled WGS sequence"/>
</dbReference>
<dbReference type="Pfam" id="PF12704">
    <property type="entry name" value="MacB_PCD"/>
    <property type="match status" value="1"/>
</dbReference>
<dbReference type="PANTHER" id="PTHR30572:SF18">
    <property type="entry name" value="ABC-TYPE MACROLIDE FAMILY EXPORT SYSTEM PERMEASE COMPONENT 2"/>
    <property type="match status" value="1"/>
</dbReference>
<dbReference type="PANTHER" id="PTHR30572">
    <property type="entry name" value="MEMBRANE COMPONENT OF TRANSPORTER-RELATED"/>
    <property type="match status" value="1"/>
</dbReference>
<keyword evidence="10" id="KW-1185">Reference proteome</keyword>
<accession>A0ABW9RUB2</accession>
<dbReference type="InterPro" id="IPR025857">
    <property type="entry name" value="MacB_PCD"/>
</dbReference>
<keyword evidence="3 6" id="KW-0812">Transmembrane</keyword>
<feature type="domain" description="ABC3 transporter permease C-terminal" evidence="7">
    <location>
        <begin position="764"/>
        <end position="865"/>
    </location>
</feature>
<dbReference type="EMBL" id="SMLW01000621">
    <property type="protein sequence ID" value="MTI27296.1"/>
    <property type="molecule type" value="Genomic_DNA"/>
</dbReference>
<reference evidence="9 10" key="1">
    <citation type="submission" date="2019-02" db="EMBL/GenBank/DDBJ databases">
        <authorList>
            <person name="Goldberg S.R."/>
            <person name="Haltli B.A."/>
            <person name="Correa H."/>
            <person name="Russell K.G."/>
        </authorList>
    </citation>
    <scope>NUCLEOTIDE SEQUENCE [LARGE SCALE GENOMIC DNA]</scope>
    <source>
        <strain evidence="9 10">JCM 16186</strain>
    </source>
</reference>
<evidence type="ECO:0000256" key="4">
    <source>
        <dbReference type="ARBA" id="ARBA00022989"/>
    </source>
</evidence>
<feature type="transmembrane region" description="Helical" evidence="6">
    <location>
        <begin position="462"/>
        <end position="488"/>
    </location>
</feature>
<feature type="transmembrane region" description="Helical" evidence="6">
    <location>
        <begin position="816"/>
        <end position="836"/>
    </location>
</feature>
<proteinExistence type="predicted"/>
<feature type="domain" description="MacB-like periplasmic core" evidence="8">
    <location>
        <begin position="99"/>
        <end position="325"/>
    </location>
</feature>
<feature type="transmembrane region" description="Helical" evidence="6">
    <location>
        <begin position="100"/>
        <end position="120"/>
    </location>
</feature>
<feature type="transmembrane region" description="Helical" evidence="6">
    <location>
        <begin position="758"/>
        <end position="780"/>
    </location>
</feature>
<evidence type="ECO:0000256" key="6">
    <source>
        <dbReference type="SAM" id="Phobius"/>
    </source>
</evidence>
<feature type="domain" description="ABC3 transporter permease C-terminal" evidence="7">
    <location>
        <begin position="375"/>
        <end position="489"/>
    </location>
</feature>
<dbReference type="InterPro" id="IPR050250">
    <property type="entry name" value="Macrolide_Exporter_MacB"/>
</dbReference>
<dbReference type="RefSeq" id="WP_155174298.1">
    <property type="nucleotide sequence ID" value="NZ_BAAAFL010000003.1"/>
</dbReference>
<name>A0ABW9RUB2_9BACT</name>
<feature type="transmembrane region" description="Helical" evidence="6">
    <location>
        <begin position="848"/>
        <end position="867"/>
    </location>
</feature>
<feature type="transmembrane region" description="Helical" evidence="6">
    <location>
        <begin position="370"/>
        <end position="391"/>
    </location>
</feature>
<gene>
    <name evidence="9" type="ORF">E1163_20235</name>
</gene>
<keyword evidence="5 6" id="KW-0472">Membrane</keyword>
<evidence type="ECO:0000256" key="3">
    <source>
        <dbReference type="ARBA" id="ARBA00022692"/>
    </source>
</evidence>
<dbReference type="InterPro" id="IPR003838">
    <property type="entry name" value="ABC3_permease_C"/>
</dbReference>
<protein>
    <submittedName>
        <fullName evidence="9">ABC transporter permease</fullName>
    </submittedName>
</protein>
<evidence type="ECO:0000313" key="10">
    <source>
        <dbReference type="Proteomes" id="UP000798808"/>
    </source>
</evidence>